<organism evidence="1 2">
    <name type="scientific">Panagrolaimus sp. JU765</name>
    <dbReference type="NCBI Taxonomy" id="591449"/>
    <lineage>
        <taxon>Eukaryota</taxon>
        <taxon>Metazoa</taxon>
        <taxon>Ecdysozoa</taxon>
        <taxon>Nematoda</taxon>
        <taxon>Chromadorea</taxon>
        <taxon>Rhabditida</taxon>
        <taxon>Tylenchina</taxon>
        <taxon>Panagrolaimomorpha</taxon>
        <taxon>Panagrolaimoidea</taxon>
        <taxon>Panagrolaimidae</taxon>
        <taxon>Panagrolaimus</taxon>
    </lineage>
</organism>
<sequence length="143" mass="16414">MFFYSGYYYITSDEFGRCFDFSCLYSGPRIPLYSYVRETCSGINLIIALILFLIIRSKIKKNSWRQKFDRHVLYTFVCTVFFDLLPHILSSLAMSIFGFMLSTILGPQSAYITCVEIFVCALCYWQSFKAALNKSGTGVITVS</sequence>
<accession>A0AC34PWN4</accession>
<dbReference type="Proteomes" id="UP000887576">
    <property type="component" value="Unplaced"/>
</dbReference>
<dbReference type="WBParaSite" id="JU765_v2.g10606.t1">
    <property type="protein sequence ID" value="JU765_v2.g10606.t1"/>
    <property type="gene ID" value="JU765_v2.g10606"/>
</dbReference>
<reference evidence="2" key="1">
    <citation type="submission" date="2022-11" db="UniProtKB">
        <authorList>
            <consortium name="WormBaseParasite"/>
        </authorList>
    </citation>
    <scope>IDENTIFICATION</scope>
</reference>
<protein>
    <submittedName>
        <fullName evidence="2">Uncharacterized protein</fullName>
    </submittedName>
</protein>
<proteinExistence type="predicted"/>
<name>A0AC34PWN4_9BILA</name>
<evidence type="ECO:0000313" key="2">
    <source>
        <dbReference type="WBParaSite" id="JU765_v2.g10606.t1"/>
    </source>
</evidence>
<evidence type="ECO:0000313" key="1">
    <source>
        <dbReference type="Proteomes" id="UP000887576"/>
    </source>
</evidence>